<dbReference type="EMBL" id="CP047898">
    <property type="protein sequence ID" value="QHK18967.1"/>
    <property type="molecule type" value="Genomic_DNA"/>
</dbReference>
<dbReference type="AlphaFoldDB" id="A0A6P1NLE7"/>
<evidence type="ECO:0000313" key="6">
    <source>
        <dbReference type="Proteomes" id="UP000464186"/>
    </source>
</evidence>
<dbReference type="PANTHER" id="PTHR35004:SF8">
    <property type="entry name" value="TRANSPOSASE RV3428C-RELATED"/>
    <property type="match status" value="1"/>
</dbReference>
<dbReference type="InterPro" id="IPR054353">
    <property type="entry name" value="IstA-like_C"/>
</dbReference>
<dbReference type="EMBL" id="CP047898">
    <property type="protein sequence ID" value="QHK20138.1"/>
    <property type="molecule type" value="Genomic_DNA"/>
</dbReference>
<name>A0A6P1NLE7_9MICC</name>
<evidence type="ECO:0000256" key="1">
    <source>
        <dbReference type="ARBA" id="ARBA00009277"/>
    </source>
</evidence>
<dbReference type="NCBIfam" id="NF033546">
    <property type="entry name" value="transpos_IS21"/>
    <property type="match status" value="1"/>
</dbReference>
<dbReference type="InterPro" id="IPR001584">
    <property type="entry name" value="Integrase_cat-core"/>
</dbReference>
<gene>
    <name evidence="4" type="ORF">GU243_03435</name>
    <name evidence="5" type="ORF">GU243_10775</name>
</gene>
<dbReference type="GO" id="GO:0015074">
    <property type="term" value="P:DNA integration"/>
    <property type="evidence" value="ECO:0007669"/>
    <property type="project" value="InterPro"/>
</dbReference>
<sequence length="518" mass="57353">MVRKIKAKLVLQFRNQGLSGRAISSAQGMSRHSVQAVIAAADRAGLGWDDVADLSDGEVYLALFPGRGVRESVFMQPDWGQVHGELARVGVTLKLLHQEYVDGSGRAGQAAMSYDRFCRLYGDHAMVTGASSRVGHKAGRSIEVDWSGPTMQLVDPATGEVSKVYLFVACLPFSRYAFVEACLDMRQDSWLRAHAEMFAFFGGTVPRLVPDNLKTGVISHPREGEVVLNDAYREMAAHYSAAVLPGRVRHPKDKASVENTVSHVATWVIAGLRKEVFTSLAQLRRRIREQIDAYNRQPFQKREGSRLSVFTAEEKPVLQPLPAVAFEISTWTYGRKVGRNGHVVWAKNFYSVPFAHIGSNVDLRVTETMLEIYRSDERLTSHLLLPATTANQHQTNEADLPEGRSWQAWDRARIDEWALRMGPATVTVISKIFESVPVEEAGYDPALAVLRLSRRFSPARVEAASQLALRGPIRSPRYAHLRPILDTGQDKTGIVPDEPEGDDGGYVRGGAYYAGGAR</sequence>
<dbReference type="PANTHER" id="PTHR35004">
    <property type="entry name" value="TRANSPOSASE RV3428C-RELATED"/>
    <property type="match status" value="1"/>
</dbReference>
<evidence type="ECO:0000259" key="3">
    <source>
        <dbReference type="PROSITE" id="PS50994"/>
    </source>
</evidence>
<evidence type="ECO:0000313" key="4">
    <source>
        <dbReference type="EMBL" id="QHK18967.1"/>
    </source>
</evidence>
<dbReference type="KEGG" id="psey:GU243_10775"/>
<dbReference type="Gene3D" id="3.30.420.10">
    <property type="entry name" value="Ribonuclease H-like superfamily/Ribonuclease H"/>
    <property type="match status" value="1"/>
</dbReference>
<protein>
    <submittedName>
        <fullName evidence="5">IS21 family transposase</fullName>
    </submittedName>
</protein>
<evidence type="ECO:0000313" key="5">
    <source>
        <dbReference type="EMBL" id="QHK20138.1"/>
    </source>
</evidence>
<dbReference type="Pfam" id="PF22483">
    <property type="entry name" value="Mu-transpos_C_2"/>
    <property type="match status" value="1"/>
</dbReference>
<feature type="domain" description="Integrase catalytic" evidence="3">
    <location>
        <begin position="134"/>
        <end position="328"/>
    </location>
</feature>
<dbReference type="Proteomes" id="UP000464186">
    <property type="component" value="Chromosome"/>
</dbReference>
<reference evidence="5 6" key="1">
    <citation type="submission" date="2020-01" db="EMBL/GenBank/DDBJ databases">
        <title>Pseudarthrobacter psychrotolerans sp. nov., isolated from antarctic soil.</title>
        <authorList>
            <person name="Shin Y."/>
            <person name="Park W."/>
        </authorList>
    </citation>
    <scope>NUCLEOTIDE SEQUENCE [LARGE SCALE GENOMIC DNA]</scope>
    <source>
        <strain evidence="5 6">YJ56</strain>
    </source>
</reference>
<dbReference type="SUPFAM" id="SSF53098">
    <property type="entry name" value="Ribonuclease H-like"/>
    <property type="match status" value="1"/>
</dbReference>
<comment type="similarity">
    <text evidence="1">Belongs to the transposase IS21/IS408/IS1162 family.</text>
</comment>
<dbReference type="GO" id="GO:0003676">
    <property type="term" value="F:nucleic acid binding"/>
    <property type="evidence" value="ECO:0007669"/>
    <property type="project" value="InterPro"/>
</dbReference>
<keyword evidence="6" id="KW-1185">Reference proteome</keyword>
<dbReference type="InterPro" id="IPR036397">
    <property type="entry name" value="RNaseH_sf"/>
</dbReference>
<proteinExistence type="inferred from homology"/>
<feature type="region of interest" description="Disordered" evidence="2">
    <location>
        <begin position="488"/>
        <end position="507"/>
    </location>
</feature>
<evidence type="ECO:0000256" key="2">
    <source>
        <dbReference type="SAM" id="MobiDB-lite"/>
    </source>
</evidence>
<dbReference type="InterPro" id="IPR012337">
    <property type="entry name" value="RNaseH-like_sf"/>
</dbReference>
<accession>A0A6P1NLE7</accession>
<dbReference type="PROSITE" id="PS50994">
    <property type="entry name" value="INTEGRASE"/>
    <property type="match status" value="1"/>
</dbReference>
<organism evidence="5 6">
    <name type="scientific">Pseudarthrobacter psychrotolerans</name>
    <dbReference type="NCBI Taxonomy" id="2697569"/>
    <lineage>
        <taxon>Bacteria</taxon>
        <taxon>Bacillati</taxon>
        <taxon>Actinomycetota</taxon>
        <taxon>Actinomycetes</taxon>
        <taxon>Micrococcales</taxon>
        <taxon>Micrococcaceae</taxon>
        <taxon>Pseudarthrobacter</taxon>
    </lineage>
</organism>
<dbReference type="KEGG" id="psey:GU243_03435"/>